<dbReference type="InParanoid" id="A2GDL7"/>
<proteinExistence type="predicted"/>
<evidence type="ECO:0000259" key="2">
    <source>
        <dbReference type="Pfam" id="PF00188"/>
    </source>
</evidence>
<dbReference type="VEuPathDB" id="TrichDB:TVAGG3_0165460"/>
<accession>A2GDL7</accession>
<dbReference type="AlphaFoldDB" id="A2GDL7"/>
<feature type="domain" description="SCP" evidence="2">
    <location>
        <begin position="237"/>
        <end position="338"/>
    </location>
</feature>
<sequence>MKGNDSSDSDKELKLDDLTPKAKKSSGDGKIVESPKEAKKETNGEEEDGSGEEEDEYDDEVSISDSDENEGSFIDAKYDFDNPPPVLRFQYSSICATLIRAVNLFRASHKLPPIVESIDLNRIAMKHSLAMAKMEVKFTNAPIKEEISDLPFPFYYAYVSRSDSPNHAFLDVTNEWASEPGISAALLSKVNTIGCGMASTAQKTTFFTVIVAVKSYIGDSHLVGDELRSFLLGQNCLEIVNNIREKYDLPPYLWSDQLATLAYKFSQTDPTKITQKFISTRIPSASSSHVDFGKFEFEKANPKTIVSEWMQQTYHVDALLGEFNRIGIGFVIKKNCYFSVRIVTRSIYASIIDGSENLVDHSILAKHIAEEMNEFREQHSLEKLSFDDNLFKVAQDHAEFIANGQEGINPIEDDFYKNVVEPRYKLCDISHTTCKEMLRAPKEIMRKWRNNTDCVSVLLNQVDDIGVGVCFDEDYVCHVTTIICDRGDHGDVVNKIVSL</sequence>
<feature type="region of interest" description="Disordered" evidence="1">
    <location>
        <begin position="1"/>
        <end position="76"/>
    </location>
</feature>
<evidence type="ECO:0000313" key="3">
    <source>
        <dbReference type="EMBL" id="EAX84753.1"/>
    </source>
</evidence>
<dbReference type="SMR" id="A2GDL7"/>
<dbReference type="Pfam" id="PF00188">
    <property type="entry name" value="CAP"/>
    <property type="match status" value="3"/>
</dbReference>
<dbReference type="KEGG" id="tva:4742387"/>
<gene>
    <name evidence="3" type="ORF">TVAG_582710</name>
</gene>
<dbReference type="EMBL" id="DS115217">
    <property type="protein sequence ID" value="EAX84753.1"/>
    <property type="molecule type" value="Genomic_DNA"/>
</dbReference>
<evidence type="ECO:0000313" key="4">
    <source>
        <dbReference type="Proteomes" id="UP000001542"/>
    </source>
</evidence>
<dbReference type="SUPFAM" id="SSF55797">
    <property type="entry name" value="PR-1-like"/>
    <property type="match status" value="3"/>
</dbReference>
<dbReference type="InterPro" id="IPR014044">
    <property type="entry name" value="CAP_dom"/>
</dbReference>
<dbReference type="PANTHER" id="PTHR31157">
    <property type="entry name" value="SCP DOMAIN-CONTAINING PROTEIN"/>
    <property type="match status" value="1"/>
</dbReference>
<dbReference type="Proteomes" id="UP000001542">
    <property type="component" value="Unassembled WGS sequence"/>
</dbReference>
<evidence type="ECO:0000256" key="1">
    <source>
        <dbReference type="SAM" id="MobiDB-lite"/>
    </source>
</evidence>
<reference evidence="3" key="1">
    <citation type="submission" date="2006-10" db="EMBL/GenBank/DDBJ databases">
        <authorList>
            <person name="Amadeo P."/>
            <person name="Zhao Q."/>
            <person name="Wortman J."/>
            <person name="Fraser-Liggett C."/>
            <person name="Carlton J."/>
        </authorList>
    </citation>
    <scope>NUCLEOTIDE SEQUENCE</scope>
    <source>
        <strain evidence="3">G3</strain>
    </source>
</reference>
<feature type="compositionally biased region" description="Acidic residues" evidence="1">
    <location>
        <begin position="44"/>
        <end position="70"/>
    </location>
</feature>
<feature type="domain" description="SCP" evidence="2">
    <location>
        <begin position="370"/>
        <end position="475"/>
    </location>
</feature>
<dbReference type="Gene3D" id="3.40.33.10">
    <property type="entry name" value="CAP"/>
    <property type="match status" value="3"/>
</dbReference>
<dbReference type="CDD" id="cd05379">
    <property type="entry name" value="CAP_bacterial"/>
    <property type="match status" value="2"/>
</dbReference>
<protein>
    <recommendedName>
        <fullName evidence="2">SCP domain-containing protein</fullName>
    </recommendedName>
</protein>
<dbReference type="OrthoDB" id="10516628at2759"/>
<feature type="domain" description="SCP" evidence="2">
    <location>
        <begin position="100"/>
        <end position="209"/>
    </location>
</feature>
<organism evidence="3 4">
    <name type="scientific">Trichomonas vaginalis (strain ATCC PRA-98 / G3)</name>
    <dbReference type="NCBI Taxonomy" id="412133"/>
    <lineage>
        <taxon>Eukaryota</taxon>
        <taxon>Metamonada</taxon>
        <taxon>Parabasalia</taxon>
        <taxon>Trichomonadida</taxon>
        <taxon>Trichomonadidae</taxon>
        <taxon>Trichomonas</taxon>
    </lineage>
</organism>
<dbReference type="InterPro" id="IPR035940">
    <property type="entry name" value="CAP_sf"/>
</dbReference>
<name>A2GDL7_TRIV3</name>
<dbReference type="PANTHER" id="PTHR31157:SF1">
    <property type="entry name" value="SCP DOMAIN-CONTAINING PROTEIN"/>
    <property type="match status" value="1"/>
</dbReference>
<keyword evidence="4" id="KW-1185">Reference proteome</keyword>
<dbReference type="VEuPathDB" id="TrichDB:TVAG_582710"/>
<feature type="compositionally biased region" description="Basic and acidic residues" evidence="1">
    <location>
        <begin position="8"/>
        <end position="43"/>
    </location>
</feature>
<reference evidence="3" key="2">
    <citation type="journal article" date="2007" name="Science">
        <title>Draft genome sequence of the sexually transmitted pathogen Trichomonas vaginalis.</title>
        <authorList>
            <person name="Carlton J.M."/>
            <person name="Hirt R.P."/>
            <person name="Silva J.C."/>
            <person name="Delcher A.L."/>
            <person name="Schatz M."/>
            <person name="Zhao Q."/>
            <person name="Wortman J.R."/>
            <person name="Bidwell S.L."/>
            <person name="Alsmark U.C.M."/>
            <person name="Besteiro S."/>
            <person name="Sicheritz-Ponten T."/>
            <person name="Noel C.J."/>
            <person name="Dacks J.B."/>
            <person name="Foster P.G."/>
            <person name="Simillion C."/>
            <person name="Van de Peer Y."/>
            <person name="Miranda-Saavedra D."/>
            <person name="Barton G.J."/>
            <person name="Westrop G.D."/>
            <person name="Mueller S."/>
            <person name="Dessi D."/>
            <person name="Fiori P.L."/>
            <person name="Ren Q."/>
            <person name="Paulsen I."/>
            <person name="Zhang H."/>
            <person name="Bastida-Corcuera F.D."/>
            <person name="Simoes-Barbosa A."/>
            <person name="Brown M.T."/>
            <person name="Hayes R.D."/>
            <person name="Mukherjee M."/>
            <person name="Okumura C.Y."/>
            <person name="Schneider R."/>
            <person name="Smith A.J."/>
            <person name="Vanacova S."/>
            <person name="Villalvazo M."/>
            <person name="Haas B.J."/>
            <person name="Pertea M."/>
            <person name="Feldblyum T.V."/>
            <person name="Utterback T.R."/>
            <person name="Shu C.L."/>
            <person name="Osoegawa K."/>
            <person name="de Jong P.J."/>
            <person name="Hrdy I."/>
            <person name="Horvathova L."/>
            <person name="Zubacova Z."/>
            <person name="Dolezal P."/>
            <person name="Malik S.B."/>
            <person name="Logsdon J.M. Jr."/>
            <person name="Henze K."/>
            <person name="Gupta A."/>
            <person name="Wang C.C."/>
            <person name="Dunne R.L."/>
            <person name="Upcroft J.A."/>
            <person name="Upcroft P."/>
            <person name="White O."/>
            <person name="Salzberg S.L."/>
            <person name="Tang P."/>
            <person name="Chiu C.-H."/>
            <person name="Lee Y.-S."/>
            <person name="Embley T.M."/>
            <person name="Coombs G.H."/>
            <person name="Mottram J.C."/>
            <person name="Tachezy J."/>
            <person name="Fraser-Liggett C.M."/>
            <person name="Johnson P.J."/>
        </authorList>
    </citation>
    <scope>NUCLEOTIDE SEQUENCE [LARGE SCALE GENOMIC DNA]</scope>
    <source>
        <strain evidence="3">G3</strain>
    </source>
</reference>